<dbReference type="Proteomes" id="UP000031843">
    <property type="component" value="Chromosome main"/>
</dbReference>
<gene>
    <name evidence="2" type="ORF">RR42_m4043</name>
</gene>
<accession>A0A0C4Y7J0</accession>
<dbReference type="EMBL" id="CP010536">
    <property type="protein sequence ID" value="AJG21392.1"/>
    <property type="molecule type" value="Genomic_DNA"/>
</dbReference>
<keyword evidence="1" id="KW-0732">Signal</keyword>
<proteinExistence type="predicted"/>
<name>A0A0C4Y7J0_9BURK</name>
<reference evidence="2 3" key="1">
    <citation type="journal article" date="2015" name="Genome Announc.">
        <title>Complete Genome Sequence of Cupriavidus basilensis 4G11, Isolated from the Oak Ridge Field Research Center Site.</title>
        <authorList>
            <person name="Ray J."/>
            <person name="Waters R.J."/>
            <person name="Skerker J.M."/>
            <person name="Kuehl J.V."/>
            <person name="Price M.N."/>
            <person name="Huang J."/>
            <person name="Chakraborty R."/>
            <person name="Arkin A.P."/>
            <person name="Deutschbauer A."/>
        </authorList>
    </citation>
    <scope>NUCLEOTIDE SEQUENCE [LARGE SCALE GENOMIC DNA]</scope>
    <source>
        <strain evidence="2">4G11</strain>
    </source>
</reference>
<dbReference type="RefSeq" id="WP_043350615.1">
    <property type="nucleotide sequence ID" value="NZ_CP010536.1"/>
</dbReference>
<sequence length="117" mass="11936">MNAKRILGGALAVLMVASSAVALAAPANSKVGKFDVYADALRAGKFDTFTDGAKASKFDTFTDGAKAGKFDTFTDGAKAGKFDTFTDGARAAFSGDIAASSLDNSRGGDGSLYGYRV</sequence>
<dbReference type="AlphaFoldDB" id="A0A0C4Y7J0"/>
<protein>
    <submittedName>
        <fullName evidence="2">Uncharacterized protein</fullName>
    </submittedName>
</protein>
<feature type="signal peptide" evidence="1">
    <location>
        <begin position="1"/>
        <end position="24"/>
    </location>
</feature>
<dbReference type="KEGG" id="cbw:RR42_m4043"/>
<keyword evidence="3" id="KW-1185">Reference proteome</keyword>
<organism evidence="2 3">
    <name type="scientific">Cupriavidus basilensis</name>
    <dbReference type="NCBI Taxonomy" id="68895"/>
    <lineage>
        <taxon>Bacteria</taxon>
        <taxon>Pseudomonadati</taxon>
        <taxon>Pseudomonadota</taxon>
        <taxon>Betaproteobacteria</taxon>
        <taxon>Burkholderiales</taxon>
        <taxon>Burkholderiaceae</taxon>
        <taxon>Cupriavidus</taxon>
    </lineage>
</organism>
<feature type="chain" id="PRO_5002173468" evidence="1">
    <location>
        <begin position="25"/>
        <end position="117"/>
    </location>
</feature>
<dbReference type="OrthoDB" id="8964930at2"/>
<evidence type="ECO:0000313" key="3">
    <source>
        <dbReference type="Proteomes" id="UP000031843"/>
    </source>
</evidence>
<evidence type="ECO:0000256" key="1">
    <source>
        <dbReference type="SAM" id="SignalP"/>
    </source>
</evidence>
<evidence type="ECO:0000313" key="2">
    <source>
        <dbReference type="EMBL" id="AJG21392.1"/>
    </source>
</evidence>